<evidence type="ECO:0000256" key="5">
    <source>
        <dbReference type="ARBA" id="ARBA00023180"/>
    </source>
</evidence>
<dbReference type="PANTHER" id="PTHR10342">
    <property type="entry name" value="ARYLSULFATASE"/>
    <property type="match status" value="1"/>
</dbReference>
<keyword evidence="5" id="KW-0325">Glycoprotein</keyword>
<dbReference type="InterPro" id="IPR017850">
    <property type="entry name" value="Alkaline_phosphatase_core_sf"/>
</dbReference>
<comment type="cofactor">
    <cofactor evidence="1">
        <name>Ca(2+)</name>
        <dbReference type="ChEBI" id="CHEBI:29108"/>
    </cofactor>
</comment>
<dbReference type="InterPro" id="IPR000917">
    <property type="entry name" value="Sulfatase_N"/>
</dbReference>
<dbReference type="Gene3D" id="3.40.720.10">
    <property type="entry name" value="Alkaline Phosphatase, subunit A"/>
    <property type="match status" value="1"/>
</dbReference>
<dbReference type="Proteomes" id="UP001217089">
    <property type="component" value="Unassembled WGS sequence"/>
</dbReference>
<accession>A0ABQ9E1H9</accession>
<organism evidence="7 8">
    <name type="scientific">Tegillarca granosa</name>
    <name type="common">Malaysian cockle</name>
    <name type="synonym">Anadara granosa</name>
    <dbReference type="NCBI Taxonomy" id="220873"/>
    <lineage>
        <taxon>Eukaryota</taxon>
        <taxon>Metazoa</taxon>
        <taxon>Spiralia</taxon>
        <taxon>Lophotrochozoa</taxon>
        <taxon>Mollusca</taxon>
        <taxon>Bivalvia</taxon>
        <taxon>Autobranchia</taxon>
        <taxon>Pteriomorphia</taxon>
        <taxon>Arcoida</taxon>
        <taxon>Arcoidea</taxon>
        <taxon>Arcidae</taxon>
        <taxon>Tegillarca</taxon>
    </lineage>
</organism>
<comment type="similarity">
    <text evidence="2">Belongs to the sulfatase family.</text>
</comment>
<keyword evidence="3" id="KW-0479">Metal-binding</keyword>
<gene>
    <name evidence="7" type="ORF">KUTeg_024490</name>
</gene>
<dbReference type="SUPFAM" id="SSF53649">
    <property type="entry name" value="Alkaline phosphatase-like"/>
    <property type="match status" value="1"/>
</dbReference>
<evidence type="ECO:0000313" key="8">
    <source>
        <dbReference type="Proteomes" id="UP001217089"/>
    </source>
</evidence>
<feature type="domain" description="Sulfatase N-terminal" evidence="6">
    <location>
        <begin position="5"/>
        <end position="97"/>
    </location>
</feature>
<keyword evidence="8" id="KW-1185">Reference proteome</keyword>
<sequence>MESMVTILDEAVGNVTQALESRGFMNNALIVFTSDNGGAQSSGANNSPLRGSKGTLFEGGTRVPGFAYSQNLLQYRAYVNQALIHAVDWFPTLISAAEGTPDVGIDGIDQWETIRSNATTNRTEMVYNIDDLGGHSAIRVGDYKLIRGKHGHFSGWYPLYSNGSYQAIETAHGHTGHHAMLFNLKAQHYDIVTQLQHRLQYYRHTAVPVQNPSADDRSDPQNYGGYWSPGWC</sequence>
<name>A0ABQ9E1H9_TEGGR</name>
<evidence type="ECO:0000256" key="4">
    <source>
        <dbReference type="ARBA" id="ARBA00022837"/>
    </source>
</evidence>
<reference evidence="7 8" key="1">
    <citation type="submission" date="2022-12" db="EMBL/GenBank/DDBJ databases">
        <title>Chromosome-level genome of Tegillarca granosa.</title>
        <authorList>
            <person name="Kim J."/>
        </authorList>
    </citation>
    <scope>NUCLEOTIDE SEQUENCE [LARGE SCALE GENOMIC DNA]</scope>
    <source>
        <strain evidence="7">Teg-2019</strain>
        <tissue evidence="7">Adductor muscle</tissue>
    </source>
</reference>
<dbReference type="Gene3D" id="3.30.1120.10">
    <property type="match status" value="1"/>
</dbReference>
<evidence type="ECO:0000256" key="2">
    <source>
        <dbReference type="ARBA" id="ARBA00008779"/>
    </source>
</evidence>
<dbReference type="Pfam" id="PF00884">
    <property type="entry name" value="Sulfatase"/>
    <property type="match status" value="1"/>
</dbReference>
<evidence type="ECO:0000313" key="7">
    <source>
        <dbReference type="EMBL" id="KAJ8297959.1"/>
    </source>
</evidence>
<dbReference type="PANTHER" id="PTHR10342:SF273">
    <property type="entry name" value="RE14504P"/>
    <property type="match status" value="1"/>
</dbReference>
<keyword evidence="4" id="KW-0106">Calcium</keyword>
<dbReference type="EMBL" id="JARBDR010000923">
    <property type="protein sequence ID" value="KAJ8297959.1"/>
    <property type="molecule type" value="Genomic_DNA"/>
</dbReference>
<proteinExistence type="inferred from homology"/>
<comment type="caution">
    <text evidence="7">The sequence shown here is derived from an EMBL/GenBank/DDBJ whole genome shotgun (WGS) entry which is preliminary data.</text>
</comment>
<evidence type="ECO:0000256" key="1">
    <source>
        <dbReference type="ARBA" id="ARBA00001913"/>
    </source>
</evidence>
<dbReference type="InterPro" id="IPR047115">
    <property type="entry name" value="ARSB"/>
</dbReference>
<protein>
    <recommendedName>
        <fullName evidence="6">Sulfatase N-terminal domain-containing protein</fullName>
    </recommendedName>
</protein>
<evidence type="ECO:0000259" key="6">
    <source>
        <dbReference type="Pfam" id="PF00884"/>
    </source>
</evidence>
<evidence type="ECO:0000256" key="3">
    <source>
        <dbReference type="ARBA" id="ARBA00022723"/>
    </source>
</evidence>